<evidence type="ECO:0000256" key="7">
    <source>
        <dbReference type="ARBA" id="ARBA00023049"/>
    </source>
</evidence>
<dbReference type="Gene3D" id="3.40.390.10">
    <property type="entry name" value="Collagenase (Catalytic Domain)"/>
    <property type="match status" value="1"/>
</dbReference>
<keyword evidence="4 9" id="KW-0732">Signal</keyword>
<keyword evidence="2" id="KW-0645">Protease</keyword>
<evidence type="ECO:0000256" key="9">
    <source>
        <dbReference type="SAM" id="SignalP"/>
    </source>
</evidence>
<dbReference type="PANTHER" id="PTHR47466">
    <property type="match status" value="1"/>
</dbReference>
<evidence type="ECO:0000256" key="1">
    <source>
        <dbReference type="ARBA" id="ARBA00008721"/>
    </source>
</evidence>
<evidence type="ECO:0000256" key="2">
    <source>
        <dbReference type="ARBA" id="ARBA00022670"/>
    </source>
</evidence>
<dbReference type="EMBL" id="JAOWKX010000001">
    <property type="protein sequence ID" value="MCV2883719.1"/>
    <property type="molecule type" value="Genomic_DNA"/>
</dbReference>
<dbReference type="SUPFAM" id="SSF55486">
    <property type="entry name" value="Metalloproteases ('zincins'), catalytic domain"/>
    <property type="match status" value="1"/>
</dbReference>
<evidence type="ECO:0000256" key="3">
    <source>
        <dbReference type="ARBA" id="ARBA00022723"/>
    </source>
</evidence>
<feature type="signal peptide" evidence="9">
    <location>
        <begin position="1"/>
        <end position="23"/>
    </location>
</feature>
<proteinExistence type="inferred from homology"/>
<dbReference type="Pfam" id="PF05572">
    <property type="entry name" value="Peptidase_M43"/>
    <property type="match status" value="1"/>
</dbReference>
<evidence type="ECO:0000256" key="5">
    <source>
        <dbReference type="ARBA" id="ARBA00022801"/>
    </source>
</evidence>
<evidence type="ECO:0000313" key="11">
    <source>
        <dbReference type="EMBL" id="MCV2883719.1"/>
    </source>
</evidence>
<organism evidence="11 12">
    <name type="scientific">Fluctibacter corallii</name>
    <dbReference type="NCBI Taxonomy" id="2984329"/>
    <lineage>
        <taxon>Bacteria</taxon>
        <taxon>Pseudomonadati</taxon>
        <taxon>Pseudomonadota</taxon>
        <taxon>Gammaproteobacteria</taxon>
        <taxon>Alteromonadales</taxon>
        <taxon>Alteromonadaceae</taxon>
        <taxon>Fluctibacter</taxon>
    </lineage>
</organism>
<dbReference type="RefSeq" id="WP_263710915.1">
    <property type="nucleotide sequence ID" value="NZ_JAOWKX010000001.1"/>
</dbReference>
<evidence type="ECO:0000256" key="6">
    <source>
        <dbReference type="ARBA" id="ARBA00022833"/>
    </source>
</evidence>
<dbReference type="InterPro" id="IPR008754">
    <property type="entry name" value="Peptidase_M43"/>
</dbReference>
<dbReference type="GO" id="GO:0008237">
    <property type="term" value="F:metallopeptidase activity"/>
    <property type="evidence" value="ECO:0007669"/>
    <property type="project" value="UniProtKB-KW"/>
</dbReference>
<dbReference type="InterPro" id="IPR024079">
    <property type="entry name" value="MetalloPept_cat_dom_sf"/>
</dbReference>
<evidence type="ECO:0000256" key="4">
    <source>
        <dbReference type="ARBA" id="ARBA00022729"/>
    </source>
</evidence>
<keyword evidence="3" id="KW-0479">Metal-binding</keyword>
<keyword evidence="6" id="KW-0862">Zinc</keyword>
<keyword evidence="8" id="KW-1015">Disulfide bond</keyword>
<comment type="similarity">
    <text evidence="1">Belongs to the peptidase M43B family.</text>
</comment>
<dbReference type="Proteomes" id="UP001652504">
    <property type="component" value="Unassembled WGS sequence"/>
</dbReference>
<accession>A0ABT3A593</accession>
<feature type="domain" description="Peptidase M43 pregnancy-associated plasma-A" evidence="10">
    <location>
        <begin position="204"/>
        <end position="290"/>
    </location>
</feature>
<dbReference type="CDD" id="cd04275">
    <property type="entry name" value="ZnMc_pappalysin_like"/>
    <property type="match status" value="1"/>
</dbReference>
<keyword evidence="12" id="KW-1185">Reference proteome</keyword>
<protein>
    <submittedName>
        <fullName evidence="11">Zinc metalloprotease</fullName>
    </submittedName>
</protein>
<keyword evidence="5" id="KW-0378">Hydrolase</keyword>
<keyword evidence="7 11" id="KW-0482">Metalloprotease</keyword>
<evidence type="ECO:0000256" key="8">
    <source>
        <dbReference type="ARBA" id="ARBA00023157"/>
    </source>
</evidence>
<gene>
    <name evidence="11" type="ORF">OE749_03255</name>
</gene>
<evidence type="ECO:0000259" key="10">
    <source>
        <dbReference type="Pfam" id="PF05572"/>
    </source>
</evidence>
<comment type="caution">
    <text evidence="11">The sequence shown here is derived from an EMBL/GenBank/DDBJ whole genome shotgun (WGS) entry which is preliminary data.</text>
</comment>
<evidence type="ECO:0000313" key="12">
    <source>
        <dbReference type="Proteomes" id="UP001652504"/>
    </source>
</evidence>
<sequence>MAFNYKKIAICTMALLFSTSALSNDHQHKLTDLKNSRDRVCGTEHPSPAEAALKEQHFDTLRIKSGKSADFQTMRAAGSVTVDVYFHVITDNSGTGMLSNGDINAQMAVLNEAYADTPFTFNLKSVDYTQNSSWFNAGYGSSAETQMKSALRQGDASDLNFYTTNAGGDLLGWATFPTDYASNPMDDGVIVLYSSLPNGSAAPYNEGDTGTHEVGHWLGLYHTFQGGCNGNGDYVSDTPAERSSASGCPIGRDTCRRGKNADGVDPIHNFMDYTYDACMYEFTPGQASRADQLSSVYRNL</sequence>
<feature type="chain" id="PRO_5046585697" evidence="9">
    <location>
        <begin position="24"/>
        <end position="300"/>
    </location>
</feature>
<name>A0ABT3A593_9ALTE</name>
<reference evidence="11 12" key="1">
    <citation type="submission" date="2022-10" db="EMBL/GenBank/DDBJ databases">
        <title>Aestuariibacter sp. AA17 isolated from Montipora capitata coral fragment.</title>
        <authorList>
            <person name="Emsley S.A."/>
            <person name="Pfannmuller K.M."/>
            <person name="Loughran R.M."/>
            <person name="Shlafstein M."/>
            <person name="Papke E."/>
            <person name="Saw J.H."/>
            <person name="Ushijima B."/>
            <person name="Videau P."/>
        </authorList>
    </citation>
    <scope>NUCLEOTIDE SEQUENCE [LARGE SCALE GENOMIC DNA]</scope>
    <source>
        <strain evidence="11 12">AA17</strain>
    </source>
</reference>
<dbReference type="PANTHER" id="PTHR47466:SF1">
    <property type="entry name" value="METALLOPROTEASE MEP1 (AFU_ORTHOLOGUE AFUA_1G07730)-RELATED"/>
    <property type="match status" value="1"/>
</dbReference>